<feature type="non-terminal residue" evidence="2">
    <location>
        <position position="1"/>
    </location>
</feature>
<dbReference type="Proteomes" id="UP000799753">
    <property type="component" value="Unassembled WGS sequence"/>
</dbReference>
<organism evidence="2 3">
    <name type="scientific">Massarina eburnea CBS 473.64</name>
    <dbReference type="NCBI Taxonomy" id="1395130"/>
    <lineage>
        <taxon>Eukaryota</taxon>
        <taxon>Fungi</taxon>
        <taxon>Dikarya</taxon>
        <taxon>Ascomycota</taxon>
        <taxon>Pezizomycotina</taxon>
        <taxon>Dothideomycetes</taxon>
        <taxon>Pleosporomycetidae</taxon>
        <taxon>Pleosporales</taxon>
        <taxon>Massarineae</taxon>
        <taxon>Massarinaceae</taxon>
        <taxon>Massarina</taxon>
    </lineage>
</organism>
<dbReference type="Pfam" id="PF14033">
    <property type="entry name" value="DUF4246"/>
    <property type="match status" value="1"/>
</dbReference>
<dbReference type="InterPro" id="IPR049192">
    <property type="entry name" value="DUF4246_C"/>
</dbReference>
<dbReference type="OrthoDB" id="415532at2759"/>
<evidence type="ECO:0000313" key="3">
    <source>
        <dbReference type="Proteomes" id="UP000799753"/>
    </source>
</evidence>
<protein>
    <recommendedName>
        <fullName evidence="1">DUF4246 domain-containing protein</fullName>
    </recommendedName>
</protein>
<keyword evidence="3" id="KW-1185">Reference proteome</keyword>
<name>A0A6A6RHM5_9PLEO</name>
<dbReference type="PANTHER" id="PTHR33119:SF1">
    <property type="entry name" value="FE2OG DIOXYGENASE DOMAIN-CONTAINING PROTEIN"/>
    <property type="match status" value="1"/>
</dbReference>
<dbReference type="EMBL" id="MU006819">
    <property type="protein sequence ID" value="KAF2634557.1"/>
    <property type="molecule type" value="Genomic_DNA"/>
</dbReference>
<gene>
    <name evidence="2" type="ORF">P280DRAFT_364462</name>
</gene>
<feature type="non-terminal residue" evidence="2">
    <location>
        <position position="56"/>
    </location>
</feature>
<accession>A0A6A6RHM5</accession>
<dbReference type="PANTHER" id="PTHR33119">
    <property type="entry name" value="IFI3P"/>
    <property type="match status" value="1"/>
</dbReference>
<evidence type="ECO:0000313" key="2">
    <source>
        <dbReference type="EMBL" id="KAF2634557.1"/>
    </source>
</evidence>
<reference evidence="2" key="1">
    <citation type="journal article" date="2020" name="Stud. Mycol.">
        <title>101 Dothideomycetes genomes: a test case for predicting lifestyles and emergence of pathogens.</title>
        <authorList>
            <person name="Haridas S."/>
            <person name="Albert R."/>
            <person name="Binder M."/>
            <person name="Bloem J."/>
            <person name="Labutti K."/>
            <person name="Salamov A."/>
            <person name="Andreopoulos B."/>
            <person name="Baker S."/>
            <person name="Barry K."/>
            <person name="Bills G."/>
            <person name="Bluhm B."/>
            <person name="Cannon C."/>
            <person name="Castanera R."/>
            <person name="Culley D."/>
            <person name="Daum C."/>
            <person name="Ezra D."/>
            <person name="Gonzalez J."/>
            <person name="Henrissat B."/>
            <person name="Kuo A."/>
            <person name="Liang C."/>
            <person name="Lipzen A."/>
            <person name="Lutzoni F."/>
            <person name="Magnuson J."/>
            <person name="Mondo S."/>
            <person name="Nolan M."/>
            <person name="Ohm R."/>
            <person name="Pangilinan J."/>
            <person name="Park H.-J."/>
            <person name="Ramirez L."/>
            <person name="Alfaro M."/>
            <person name="Sun H."/>
            <person name="Tritt A."/>
            <person name="Yoshinaga Y."/>
            <person name="Zwiers L.-H."/>
            <person name="Turgeon B."/>
            <person name="Goodwin S."/>
            <person name="Spatafora J."/>
            <person name="Crous P."/>
            <person name="Grigoriev I."/>
        </authorList>
    </citation>
    <scope>NUCLEOTIDE SEQUENCE</scope>
    <source>
        <strain evidence="2">CBS 473.64</strain>
    </source>
</reference>
<evidence type="ECO:0000259" key="1">
    <source>
        <dbReference type="Pfam" id="PF14033"/>
    </source>
</evidence>
<dbReference type="InterPro" id="IPR025340">
    <property type="entry name" value="DUF4246"/>
</dbReference>
<proteinExistence type="predicted"/>
<dbReference type="AlphaFoldDB" id="A0A6A6RHM5"/>
<feature type="domain" description="DUF4246" evidence="1">
    <location>
        <begin position="1"/>
        <end position="56"/>
    </location>
</feature>
<sequence>LQIIFKMATIELTPEKPEFPTGGWHVEGMMTKHIVATTLYYTSSSDISTSHLSFRM</sequence>